<keyword evidence="15" id="KW-1185">Reference proteome</keyword>
<keyword evidence="2 8" id="KW-0858">Xylan degradation</keyword>
<dbReference type="EMBL" id="CP001348">
    <property type="protein sequence ID" value="ACL74529.1"/>
    <property type="molecule type" value="Genomic_DNA"/>
</dbReference>
<dbReference type="Gene3D" id="3.90.1330.10">
    <property type="entry name" value="Alpha-glucuronidase, C-terminal domain"/>
    <property type="match status" value="1"/>
</dbReference>
<comment type="similarity">
    <text evidence="1 8 10">Belongs to the glycosyl hydrolase 67 family.</text>
</comment>
<evidence type="ECO:0000256" key="9">
    <source>
        <dbReference type="PIRSR" id="PIRSR029900-1"/>
    </source>
</evidence>
<sequence>MYKSNVNDELYGANGYNCWLGYHLLENGELRENYSQWASNIVISKEPDEIKIALSELKSGINGILGVDAVVVTREPEQSSCIALGVLGRGQNIDSYVKYDEVVQIGNEGFIIKAFKTGNSEIVVVAGTTTKGLLYGVFSLLRLLQTEATISGILKIENPANQLRIINHWDNIDGSIERGYAGKSIFFTDNKVTEDLGRIKDYARLLCSVGINSIVINNVNVHKYESMLITDKYLNDVASLAQIFRDYGIKLYLSANFASTIEIGGLATADPLDPQVRKWWKEKADEIYSLIPDFGGFLIKADSEFRPGPFTYGRTHADGANMLAEALEPYGGLVIWRCFVYNCMQDWRDRITDRARAAYDNFMPLDGLFRENVLLQIKNGPMDFQVREPVSPLFGGLQKTNQLLELQITQEYTGQQKHLCYLVPMWKEILDFDTMAKGRNTSVKKIITGSVFNNKLGGMAAVTNIGNDLNWTGHQMAQSNTYGYARLCWNPDLSAEKITDEWVRMTYSNYEKVVNTVKEMLLGSWRTYENYTSPLGIGWMVNPNHHYGPNVDGYEYDKWGTYHRADHKGIGVDRTVKSGTGYAGQYHKDVAGIYEDMDKCPEELLLFFHHMPYDYILKSGETLIQYIYNTHFKGVEEVEELRNKWFSLKGWISEEIFLHVLERLDGQLEHSKEWRDVINTYFYRKTGISDELGRKIY</sequence>
<dbReference type="Pfam" id="PF07488">
    <property type="entry name" value="Glyco_hydro_67M"/>
    <property type="match status" value="1"/>
</dbReference>
<organism evidence="14 15">
    <name type="scientific">Ruminiclostridium cellulolyticum (strain ATCC 35319 / DSM 5812 / JCM 6584 / H10)</name>
    <name type="common">Clostridium cellulolyticum</name>
    <dbReference type="NCBI Taxonomy" id="394503"/>
    <lineage>
        <taxon>Bacteria</taxon>
        <taxon>Bacillati</taxon>
        <taxon>Bacillota</taxon>
        <taxon>Clostridia</taxon>
        <taxon>Eubacteriales</taxon>
        <taxon>Oscillospiraceae</taxon>
        <taxon>Ruminiclostridium</taxon>
    </lineage>
</organism>
<dbReference type="KEGG" id="cce:Ccel_0141"/>
<dbReference type="InterPro" id="IPR017853">
    <property type="entry name" value="GH"/>
</dbReference>
<feature type="active site" description="Proton donor" evidence="9">
    <location>
        <position position="304"/>
    </location>
</feature>
<evidence type="ECO:0000259" key="12">
    <source>
        <dbReference type="Pfam" id="PF07477"/>
    </source>
</evidence>
<dbReference type="HOGENOM" id="CLU_007125_1_0_9"/>
<evidence type="ECO:0000256" key="6">
    <source>
        <dbReference type="ARBA" id="ARBA00023326"/>
    </source>
</evidence>
<keyword evidence="3 8" id="KW-0378">Hydrolase</keyword>
<dbReference type="Pfam" id="PF03648">
    <property type="entry name" value="Glyco_hydro_67N"/>
    <property type="match status" value="1"/>
</dbReference>
<feature type="domain" description="Glycosyl hydrolase family 67 C-terminal" evidence="12">
    <location>
        <begin position="472"/>
        <end position="694"/>
    </location>
</feature>
<evidence type="ECO:0000256" key="2">
    <source>
        <dbReference type="ARBA" id="ARBA00022651"/>
    </source>
</evidence>
<dbReference type="InterPro" id="IPR037054">
    <property type="entry name" value="A-glucoronidase_C_sf"/>
</dbReference>
<evidence type="ECO:0000256" key="10">
    <source>
        <dbReference type="RuleBase" id="RU361198"/>
    </source>
</evidence>
<evidence type="ECO:0000256" key="4">
    <source>
        <dbReference type="ARBA" id="ARBA00023277"/>
    </source>
</evidence>
<dbReference type="InterPro" id="IPR011395">
    <property type="entry name" value="Glyco_hydro_67_aGlcAse"/>
</dbReference>
<evidence type="ECO:0000313" key="14">
    <source>
        <dbReference type="EMBL" id="ACL74529.1"/>
    </source>
</evidence>
<dbReference type="InterPro" id="IPR011099">
    <property type="entry name" value="Glyco_hydro_67_C"/>
</dbReference>
<evidence type="ECO:0000256" key="3">
    <source>
        <dbReference type="ARBA" id="ARBA00022801"/>
    </source>
</evidence>
<dbReference type="Gene3D" id="3.30.379.10">
    <property type="entry name" value="Chitobiase/beta-hexosaminidase domain 2-like"/>
    <property type="match status" value="1"/>
</dbReference>
<dbReference type="PIRSF" id="PIRSF029900">
    <property type="entry name" value="Alpha-glucuronds"/>
    <property type="match status" value="1"/>
</dbReference>
<dbReference type="AlphaFoldDB" id="B8I4H5"/>
<evidence type="ECO:0000256" key="8">
    <source>
        <dbReference type="PIRNR" id="PIRNR029900"/>
    </source>
</evidence>
<feature type="active site" description="Proton acceptor" evidence="9">
    <location>
        <position position="383"/>
    </location>
</feature>
<dbReference type="Proteomes" id="UP000001349">
    <property type="component" value="Chromosome"/>
</dbReference>
<dbReference type="SUPFAM" id="SSF55545">
    <property type="entry name" value="beta-N-acetylhexosaminidase-like domain"/>
    <property type="match status" value="1"/>
</dbReference>
<dbReference type="RefSeq" id="WP_012634595.1">
    <property type="nucleotide sequence ID" value="NC_011898.1"/>
</dbReference>
<dbReference type="GO" id="GO:0005576">
    <property type="term" value="C:extracellular region"/>
    <property type="evidence" value="ECO:0007669"/>
    <property type="project" value="InterPro"/>
</dbReference>
<dbReference type="OrthoDB" id="339499at2"/>
<evidence type="ECO:0000259" key="13">
    <source>
        <dbReference type="Pfam" id="PF07488"/>
    </source>
</evidence>
<keyword evidence="4 10" id="KW-0119">Carbohydrate metabolism</keyword>
<dbReference type="Pfam" id="PF07477">
    <property type="entry name" value="Glyco_hydro_67C"/>
    <property type="match status" value="1"/>
</dbReference>
<dbReference type="STRING" id="394503.Ccel_0141"/>
<feature type="domain" description="Glycosyl hydrolase family 67 catalytic" evidence="13">
    <location>
        <begin position="144"/>
        <end position="471"/>
    </location>
</feature>
<comment type="subunit">
    <text evidence="10">Homodimer.</text>
</comment>
<evidence type="ECO:0000256" key="7">
    <source>
        <dbReference type="ARBA" id="ARBA00052795"/>
    </source>
</evidence>
<dbReference type="CAZy" id="GH67">
    <property type="family name" value="Glycoside Hydrolase Family 67"/>
</dbReference>
<dbReference type="PANTHER" id="PTHR39207">
    <property type="entry name" value="ALPHA-GLUCURONIDASE A"/>
    <property type="match status" value="1"/>
</dbReference>
<dbReference type="GO" id="GO:0046559">
    <property type="term" value="F:alpha-glucuronidase activity"/>
    <property type="evidence" value="ECO:0007669"/>
    <property type="project" value="InterPro"/>
</dbReference>
<dbReference type="InterPro" id="IPR029018">
    <property type="entry name" value="Hex-like_dom2"/>
</dbReference>
<dbReference type="InterPro" id="IPR005154">
    <property type="entry name" value="Glyco_hydro_67_aGlcAse_N"/>
</dbReference>
<dbReference type="EC" id="3.2.1.131" evidence="10"/>
<dbReference type="SUPFAM" id="SSF51445">
    <property type="entry name" value="(Trans)glycosidases"/>
    <property type="match status" value="1"/>
</dbReference>
<dbReference type="GO" id="GO:2000886">
    <property type="term" value="P:glucuronoxylan catabolic process"/>
    <property type="evidence" value="ECO:0007669"/>
    <property type="project" value="UniProtKB-ARBA"/>
</dbReference>
<reference evidence="14 15" key="1">
    <citation type="submission" date="2009-01" db="EMBL/GenBank/DDBJ databases">
        <title>Complete sequence of Clostridium cellulolyticum H10.</title>
        <authorList>
            <consortium name="US DOE Joint Genome Institute"/>
            <person name="Lucas S."/>
            <person name="Copeland A."/>
            <person name="Lapidus A."/>
            <person name="Glavina del Rio T."/>
            <person name="Dalin E."/>
            <person name="Tice H."/>
            <person name="Bruce D."/>
            <person name="Goodwin L."/>
            <person name="Pitluck S."/>
            <person name="Chertkov O."/>
            <person name="Saunders E."/>
            <person name="Brettin T."/>
            <person name="Detter J.C."/>
            <person name="Han C."/>
            <person name="Larimer F."/>
            <person name="Land M."/>
            <person name="Hauser L."/>
            <person name="Kyrpides N."/>
            <person name="Ivanova N."/>
            <person name="Zhou J."/>
            <person name="Richardson P."/>
        </authorList>
    </citation>
    <scope>NUCLEOTIDE SEQUENCE [LARGE SCALE GENOMIC DNA]</scope>
    <source>
        <strain evidence="15">ATCC 35319 / DSM 5812 / JCM 6584 / H10</strain>
    </source>
</reference>
<evidence type="ECO:0000313" key="15">
    <source>
        <dbReference type="Proteomes" id="UP000001349"/>
    </source>
</evidence>
<name>B8I4H5_RUMCH</name>
<proteinExistence type="inferred from homology"/>
<dbReference type="PANTHER" id="PTHR39207:SF1">
    <property type="entry name" value="ALPHA-GLUCURONIDASE A"/>
    <property type="match status" value="1"/>
</dbReference>
<accession>B8I4H5</accession>
<dbReference type="InterPro" id="IPR011100">
    <property type="entry name" value="Glyco_hydro_67_cat"/>
</dbReference>
<dbReference type="eggNOG" id="COG3661">
    <property type="taxonomic scope" value="Bacteria"/>
</dbReference>
<feature type="active site" description="Proton acceptor" evidence="9">
    <location>
        <position position="411"/>
    </location>
</feature>
<keyword evidence="6 10" id="KW-0624">Polysaccharide degradation</keyword>
<evidence type="ECO:0000259" key="11">
    <source>
        <dbReference type="Pfam" id="PF03648"/>
    </source>
</evidence>
<dbReference type="FunFam" id="3.20.20.80:FF:000096">
    <property type="entry name" value="Xylan alpha-1,2-glucuronidase"/>
    <property type="match status" value="1"/>
</dbReference>
<comment type="catalytic activity">
    <reaction evidence="7 10">
        <text>Hydrolysis of (1-&gt;2)-alpha-D-(4-O-methyl)glucuronosyl links in the main chain of hardwood xylans.</text>
        <dbReference type="EC" id="3.2.1.131"/>
    </reaction>
</comment>
<feature type="domain" description="Alpha glucuronidase N-terminal" evidence="11">
    <location>
        <begin position="18"/>
        <end position="140"/>
    </location>
</feature>
<protein>
    <recommendedName>
        <fullName evidence="10">Xylan alpha-1,2-glucuronidase</fullName>
        <ecNumber evidence="10">3.2.1.131</ecNumber>
    </recommendedName>
</protein>
<dbReference type="GO" id="GO:0033939">
    <property type="term" value="F:xylan alpha-1,2-glucuronosidase activity"/>
    <property type="evidence" value="ECO:0007669"/>
    <property type="project" value="UniProtKB-EC"/>
</dbReference>
<evidence type="ECO:0000256" key="5">
    <source>
        <dbReference type="ARBA" id="ARBA00023295"/>
    </source>
</evidence>
<dbReference type="Gene3D" id="3.20.20.80">
    <property type="entry name" value="Glycosidases"/>
    <property type="match status" value="1"/>
</dbReference>
<gene>
    <name evidence="14" type="ordered locus">Ccel_0141</name>
</gene>
<keyword evidence="5 8" id="KW-0326">Glycosidase</keyword>
<evidence type="ECO:0000256" key="1">
    <source>
        <dbReference type="ARBA" id="ARBA00008833"/>
    </source>
</evidence>